<evidence type="ECO:0000256" key="2">
    <source>
        <dbReference type="ARBA" id="ARBA00023002"/>
    </source>
</evidence>
<reference evidence="4 5" key="1">
    <citation type="submission" date="2018-03" db="EMBL/GenBank/DDBJ databases">
        <title>Draft Genome Sequences of six Lactobacillus pentosus Strains Isolated from Brines of Traditionally Fermented Spanish-Style Green Table Olives.</title>
        <authorList>
            <person name="Calero-Delgado B."/>
            <person name="Martin-Platero A.M."/>
            <person name="Perez-Pulido A.J."/>
            <person name="Benitez-Cabello A."/>
            <person name="Casimiro-Soriguer C.S."/>
            <person name="Martinez-Bueno M."/>
            <person name="Arroyo-Lopez F.N."/>
            <person name="Rodriguez-Gomez F."/>
            <person name="Bautista-Gallego J."/>
            <person name="Garrido-Fernandez A."/>
            <person name="Jimenez-Diaz R."/>
        </authorList>
    </citation>
    <scope>NUCLEOTIDE SEQUENCE [LARGE SCALE GENOMIC DNA]</scope>
    <source>
        <strain evidence="4 5">IG2</strain>
    </source>
</reference>
<evidence type="ECO:0000313" key="4">
    <source>
        <dbReference type="EMBL" id="PRO96147.1"/>
    </source>
</evidence>
<dbReference type="Gene3D" id="3.40.50.720">
    <property type="entry name" value="NAD(P)-binding Rossmann-like Domain"/>
    <property type="match status" value="1"/>
</dbReference>
<evidence type="ECO:0000256" key="3">
    <source>
        <dbReference type="RuleBase" id="RU000363"/>
    </source>
</evidence>
<dbReference type="Proteomes" id="UP000238378">
    <property type="component" value="Unassembled WGS sequence"/>
</dbReference>
<dbReference type="PANTHER" id="PTHR44169:SF6">
    <property type="entry name" value="NADPH-DEPENDENT 1-ACYLDIHYDROXYACETONE PHOSPHATE REDUCTASE"/>
    <property type="match status" value="1"/>
</dbReference>
<evidence type="ECO:0000256" key="1">
    <source>
        <dbReference type="ARBA" id="ARBA00006484"/>
    </source>
</evidence>
<name>A0ABX5D6F7_LACPE</name>
<dbReference type="PANTHER" id="PTHR44169">
    <property type="entry name" value="NADPH-DEPENDENT 1-ACYLDIHYDROXYACETONE PHOSPHATE REDUCTASE"/>
    <property type="match status" value="1"/>
</dbReference>
<dbReference type="CDD" id="cd05374">
    <property type="entry name" value="17beta-HSD-like_SDR_c"/>
    <property type="match status" value="1"/>
</dbReference>
<dbReference type="SUPFAM" id="SSF51735">
    <property type="entry name" value="NAD(P)-binding Rossmann-fold domains"/>
    <property type="match status" value="1"/>
</dbReference>
<sequence length="281" mass="30986">MKQNVVVITGASSGMGKAAAELFATKGWLVFGGARHSENIPTINNIQALHLDVTSEESVENFMNLIWERTDHVDVLINAVGYGEYGPIEEVPLSAIKTEFSTNFFGAIRMTQAILPSMRTNKSGRIINVSSGIGTSYMPTGGYYAASKAALQIWSDTLNIEVQPFGIQSTIVSPGATKTDFISKMFASFERNTHPTSVYTSLMAGVANMSKNYKASATAEDLASVFYRAATALRPKMRYYKSVSDRMNVYIARNHPLIWKCLMSRVTKRMMRVSTDNNEES</sequence>
<comment type="caution">
    <text evidence="4">The sequence shown here is derived from an EMBL/GenBank/DDBJ whole genome shotgun (WGS) entry which is preliminary data.</text>
</comment>
<dbReference type="InterPro" id="IPR036291">
    <property type="entry name" value="NAD(P)-bd_dom_sf"/>
</dbReference>
<comment type="similarity">
    <text evidence="1 3">Belongs to the short-chain dehydrogenases/reductases (SDR) family.</text>
</comment>
<keyword evidence="5" id="KW-1185">Reference proteome</keyword>
<evidence type="ECO:0000313" key="5">
    <source>
        <dbReference type="Proteomes" id="UP000238378"/>
    </source>
</evidence>
<dbReference type="Pfam" id="PF00106">
    <property type="entry name" value="adh_short"/>
    <property type="match status" value="1"/>
</dbReference>
<organism evidence="4 5">
    <name type="scientific">Lactiplantibacillus pentosus</name>
    <name type="common">Lactobacillus pentosus</name>
    <dbReference type="NCBI Taxonomy" id="1589"/>
    <lineage>
        <taxon>Bacteria</taxon>
        <taxon>Bacillati</taxon>
        <taxon>Bacillota</taxon>
        <taxon>Bacilli</taxon>
        <taxon>Lactobacillales</taxon>
        <taxon>Lactobacillaceae</taxon>
        <taxon>Lactiplantibacillus</taxon>
    </lineage>
</organism>
<protein>
    <submittedName>
        <fullName evidence="4">Short-chain dehydrogenase/reductase</fullName>
    </submittedName>
</protein>
<dbReference type="InterPro" id="IPR002347">
    <property type="entry name" value="SDR_fam"/>
</dbReference>
<dbReference type="EMBL" id="PVOB01000011">
    <property type="protein sequence ID" value="PRO96147.1"/>
    <property type="molecule type" value="Genomic_DNA"/>
</dbReference>
<gene>
    <name evidence="4" type="ORF">C6Y08_00970</name>
</gene>
<accession>A0ABX5D6F7</accession>
<dbReference type="RefSeq" id="WP_105960698.1">
    <property type="nucleotide sequence ID" value="NZ_CP032654.1"/>
</dbReference>
<dbReference type="PRINTS" id="PR00080">
    <property type="entry name" value="SDRFAMILY"/>
</dbReference>
<dbReference type="PRINTS" id="PR00081">
    <property type="entry name" value="GDHRDH"/>
</dbReference>
<keyword evidence="2" id="KW-0560">Oxidoreductase</keyword>
<proteinExistence type="inferred from homology"/>